<evidence type="ECO:0000313" key="2">
    <source>
        <dbReference type="EMBL" id="NML65446.1"/>
    </source>
</evidence>
<proteinExistence type="predicted"/>
<sequence>MVLYRICLRGDYVQYFNRVRLVAGILAILAALAPEMLAVGAAVGEVAAYVELVTALAAKYGLALPVLLPAL</sequence>
<organism evidence="2 3">
    <name type="scientific">Hymenobacter polaris</name>
    <dbReference type="NCBI Taxonomy" id="2682546"/>
    <lineage>
        <taxon>Bacteria</taxon>
        <taxon>Pseudomonadati</taxon>
        <taxon>Bacteroidota</taxon>
        <taxon>Cytophagia</taxon>
        <taxon>Cytophagales</taxon>
        <taxon>Hymenobacteraceae</taxon>
        <taxon>Hymenobacter</taxon>
    </lineage>
</organism>
<evidence type="ECO:0000256" key="1">
    <source>
        <dbReference type="SAM" id="Phobius"/>
    </source>
</evidence>
<accession>A0A7Y0FME8</accession>
<keyword evidence="3" id="KW-1185">Reference proteome</keyword>
<gene>
    <name evidence="2" type="ORF">HHL22_09540</name>
</gene>
<feature type="transmembrane region" description="Helical" evidence="1">
    <location>
        <begin position="21"/>
        <end position="43"/>
    </location>
</feature>
<dbReference type="AlphaFoldDB" id="A0A7Y0FME8"/>
<evidence type="ECO:0000313" key="3">
    <source>
        <dbReference type="Proteomes" id="UP000559626"/>
    </source>
</evidence>
<feature type="transmembrane region" description="Helical" evidence="1">
    <location>
        <begin position="49"/>
        <end position="68"/>
    </location>
</feature>
<comment type="caution">
    <text evidence="2">The sequence shown here is derived from an EMBL/GenBank/DDBJ whole genome shotgun (WGS) entry which is preliminary data.</text>
</comment>
<protein>
    <submittedName>
        <fullName evidence="2">Uncharacterized protein</fullName>
    </submittedName>
</protein>
<dbReference type="EMBL" id="JABBGH010000001">
    <property type="protein sequence ID" value="NML65446.1"/>
    <property type="molecule type" value="Genomic_DNA"/>
</dbReference>
<dbReference type="RefSeq" id="WP_169530745.1">
    <property type="nucleotide sequence ID" value="NZ_JABBGH010000001.1"/>
</dbReference>
<dbReference type="Proteomes" id="UP000559626">
    <property type="component" value="Unassembled WGS sequence"/>
</dbReference>
<keyword evidence="1" id="KW-0472">Membrane</keyword>
<reference evidence="2 3" key="1">
    <citation type="submission" date="2020-04" db="EMBL/GenBank/DDBJ databases">
        <title>Hymenobacter polaris sp. nov., isolated from Arctic soil.</title>
        <authorList>
            <person name="Dahal R.H."/>
        </authorList>
    </citation>
    <scope>NUCLEOTIDE SEQUENCE [LARGE SCALE GENOMIC DNA]</scope>
    <source>
        <strain evidence="2 3">RP-2-7</strain>
    </source>
</reference>
<name>A0A7Y0FME8_9BACT</name>
<keyword evidence="1" id="KW-0812">Transmembrane</keyword>
<keyword evidence="1" id="KW-1133">Transmembrane helix</keyword>